<dbReference type="SUPFAM" id="SSF48452">
    <property type="entry name" value="TPR-like"/>
    <property type="match status" value="1"/>
</dbReference>
<evidence type="ECO:0000259" key="9">
    <source>
        <dbReference type="Pfam" id="PF13844"/>
    </source>
</evidence>
<proteinExistence type="inferred from homology"/>
<dbReference type="InterPro" id="IPR011990">
    <property type="entry name" value="TPR-like_helical_dom_sf"/>
</dbReference>
<dbReference type="InterPro" id="IPR051939">
    <property type="entry name" value="Glycosyltr_41/O-GlcNAc_trsf"/>
</dbReference>
<reference evidence="10 11" key="1">
    <citation type="journal article" date="2016" name="Front. Microbiol.">
        <title>Genomic Resource of Rice Seed Associated Bacteria.</title>
        <authorList>
            <person name="Midha S."/>
            <person name="Bansal K."/>
            <person name="Sharma S."/>
            <person name="Kumar N."/>
            <person name="Patil P.P."/>
            <person name="Chaudhry V."/>
            <person name="Patil P.B."/>
        </authorList>
    </citation>
    <scope>NUCLEOTIDE SEQUENCE [LARGE SCALE GENOMIC DNA]</scope>
    <source>
        <strain evidence="10 11">NS331</strain>
    </source>
</reference>
<comment type="caution">
    <text evidence="10">The sequence shown here is derived from an EMBL/GenBank/DDBJ whole genome shotgun (WGS) entry which is preliminary data.</text>
</comment>
<organism evidence="10 11">
    <name type="scientific">Pseudacidovorax intermedius</name>
    <dbReference type="NCBI Taxonomy" id="433924"/>
    <lineage>
        <taxon>Bacteria</taxon>
        <taxon>Pseudomonadati</taxon>
        <taxon>Pseudomonadota</taxon>
        <taxon>Betaproteobacteria</taxon>
        <taxon>Burkholderiales</taxon>
        <taxon>Comamonadaceae</taxon>
        <taxon>Pseudacidovorax</taxon>
    </lineage>
</organism>
<dbReference type="Gene3D" id="3.40.50.11380">
    <property type="match status" value="1"/>
</dbReference>
<evidence type="ECO:0000256" key="7">
    <source>
        <dbReference type="ARBA" id="ARBA00022803"/>
    </source>
</evidence>
<dbReference type="PANTHER" id="PTHR44835">
    <property type="entry name" value="UDP-N-ACETYLGLUCOSAMINE--PEPTIDE N-ACETYLGLUCOSAMINYLTRANSFERASE SPINDLY-RELATED"/>
    <property type="match status" value="1"/>
</dbReference>
<evidence type="ECO:0000256" key="8">
    <source>
        <dbReference type="PROSITE-ProRule" id="PRU00339"/>
    </source>
</evidence>
<keyword evidence="5" id="KW-0808">Transferase</keyword>
<keyword evidence="11" id="KW-1185">Reference proteome</keyword>
<dbReference type="Gene3D" id="1.25.40.10">
    <property type="entry name" value="Tetratricopeptide repeat domain"/>
    <property type="match status" value="1"/>
</dbReference>
<feature type="domain" description="O-GlcNAc transferase C-terminal" evidence="9">
    <location>
        <begin position="318"/>
        <end position="485"/>
    </location>
</feature>
<evidence type="ECO:0000256" key="3">
    <source>
        <dbReference type="ARBA" id="ARBA00011970"/>
    </source>
</evidence>
<evidence type="ECO:0000256" key="5">
    <source>
        <dbReference type="ARBA" id="ARBA00022679"/>
    </source>
</evidence>
<sequence>MAEVDAHRLQAALQHFSVAIGHDPKHVDAWLHMGRTFLRLENWANAAMCLETTLALQPGHAWGQHGLAFAHYNSGRRDEALALIDAVCARTHDSAMWQMRAYMHSHAGNDAQRALAVYRDWGARFADPLTRAAAPLVVRDRRPDRRLRVGYVSGDLRRHSIAFFMAPVFGHHDASQVEVHAYSVGPQDEYTEALKTDVPHWHDVRGLDDEALTALIRSHGIDVLVDLSGHTEDNRLLVFARRAAPVQVTWLGFMHPLGMKAMDYRIVDAAIAPPGHEAFYSERLFRVPCMASYTPPPYAPLCQAPPMLRKGHPTLISLNNSAKITDAMLALWARILAARPEAQLIVMVKERTPEAAQAAMQARVEAAGLPLERTFVMHQQPLEQFMELGHVADLALDTAPISGGTTTLHALWMGLPVIAMDGERGVDACTARTLQGLGLHEDVATDEDGYVAAALRRLDDPDGLLRFRQEARARMLAGPLMDYAARTRELEQAFRSMWLNWLEGSPRRLDLDTATAVVAA</sequence>
<dbReference type="EC" id="2.4.1.255" evidence="3"/>
<dbReference type="AlphaFoldDB" id="A0A147GZD9"/>
<dbReference type="Pfam" id="PF14559">
    <property type="entry name" value="TPR_19"/>
    <property type="match status" value="1"/>
</dbReference>
<feature type="domain" description="O-GlcNAc transferase C-terminal" evidence="9">
    <location>
        <begin position="142"/>
        <end position="285"/>
    </location>
</feature>
<keyword evidence="7 8" id="KW-0802">TPR repeat</keyword>
<feature type="repeat" description="TPR" evidence="8">
    <location>
        <begin position="27"/>
        <end position="60"/>
    </location>
</feature>
<keyword evidence="4" id="KW-0328">Glycosyltransferase</keyword>
<keyword evidence="6" id="KW-0677">Repeat</keyword>
<dbReference type="EMBL" id="LDSL01000054">
    <property type="protein sequence ID" value="KTT22737.1"/>
    <property type="molecule type" value="Genomic_DNA"/>
</dbReference>
<evidence type="ECO:0000256" key="2">
    <source>
        <dbReference type="ARBA" id="ARBA00005386"/>
    </source>
</evidence>
<evidence type="ECO:0000313" key="11">
    <source>
        <dbReference type="Proteomes" id="UP000072741"/>
    </source>
</evidence>
<comment type="pathway">
    <text evidence="1">Protein modification; protein glycosylation.</text>
</comment>
<evidence type="ECO:0000313" key="10">
    <source>
        <dbReference type="EMBL" id="KTT22737.1"/>
    </source>
</evidence>
<name>A0A147GZD9_9BURK</name>
<comment type="similarity">
    <text evidence="2">Belongs to the glycosyltransferase 41 family. O-GlcNAc transferase subfamily.</text>
</comment>
<dbReference type="PATRIC" id="fig|433924.3.peg.3830"/>
<dbReference type="Proteomes" id="UP000072741">
    <property type="component" value="Unassembled WGS sequence"/>
</dbReference>
<evidence type="ECO:0000256" key="1">
    <source>
        <dbReference type="ARBA" id="ARBA00004922"/>
    </source>
</evidence>
<dbReference type="SUPFAM" id="SSF53756">
    <property type="entry name" value="UDP-Glycosyltransferase/glycogen phosphorylase"/>
    <property type="match status" value="1"/>
</dbReference>
<dbReference type="GO" id="GO:0097363">
    <property type="term" value="F:protein O-acetylglucosaminyltransferase activity"/>
    <property type="evidence" value="ECO:0007669"/>
    <property type="project" value="UniProtKB-EC"/>
</dbReference>
<dbReference type="PROSITE" id="PS50005">
    <property type="entry name" value="TPR"/>
    <property type="match status" value="1"/>
</dbReference>
<dbReference type="SMART" id="SM00028">
    <property type="entry name" value="TPR"/>
    <property type="match status" value="2"/>
</dbReference>
<dbReference type="Pfam" id="PF13844">
    <property type="entry name" value="Glyco_transf_41"/>
    <property type="match status" value="2"/>
</dbReference>
<dbReference type="PANTHER" id="PTHR44835:SF1">
    <property type="entry name" value="PROTEIN O-GLCNAC TRANSFERASE"/>
    <property type="match status" value="1"/>
</dbReference>
<evidence type="ECO:0000256" key="6">
    <source>
        <dbReference type="ARBA" id="ARBA00022737"/>
    </source>
</evidence>
<gene>
    <name evidence="10" type="ORF">NS331_09240</name>
</gene>
<accession>A0A147GZD9</accession>
<evidence type="ECO:0000256" key="4">
    <source>
        <dbReference type="ARBA" id="ARBA00022676"/>
    </source>
</evidence>
<dbReference type="InterPro" id="IPR019734">
    <property type="entry name" value="TPR_rpt"/>
</dbReference>
<dbReference type="InterPro" id="IPR029489">
    <property type="entry name" value="OGT/SEC/SPY_C"/>
</dbReference>
<dbReference type="Gene3D" id="3.40.50.2000">
    <property type="entry name" value="Glycogen Phosphorylase B"/>
    <property type="match status" value="1"/>
</dbReference>
<protein>
    <recommendedName>
        <fullName evidence="3">protein O-GlcNAc transferase</fullName>
        <ecNumber evidence="3">2.4.1.255</ecNumber>
    </recommendedName>
</protein>